<name>A0A5S6QAD8_TRIMR</name>
<reference evidence="2" key="1">
    <citation type="submission" date="2019-12" db="UniProtKB">
        <authorList>
            <consortium name="WormBaseParasite"/>
        </authorList>
    </citation>
    <scope>IDENTIFICATION</scope>
</reference>
<protein>
    <submittedName>
        <fullName evidence="2">Uncharacterized protein</fullName>
    </submittedName>
</protein>
<sequence>MLRKVSGAPAKLVGNCQPIRFPFWGLLEATGPAALSWQADRTLAAQLVRVSSSPSRIVLLLSSTTGTREGTLRFAAVKPARTWTKEYVCLSAMVRVARRRNRYARICVAPNRYLKEAR</sequence>
<evidence type="ECO:0000313" key="2">
    <source>
        <dbReference type="WBParaSite" id="TMUE_1000003937.1"/>
    </source>
</evidence>
<keyword evidence="1" id="KW-1185">Reference proteome</keyword>
<dbReference type="AlphaFoldDB" id="A0A5S6QAD8"/>
<proteinExistence type="predicted"/>
<organism evidence="1 2">
    <name type="scientific">Trichuris muris</name>
    <name type="common">Mouse whipworm</name>
    <dbReference type="NCBI Taxonomy" id="70415"/>
    <lineage>
        <taxon>Eukaryota</taxon>
        <taxon>Metazoa</taxon>
        <taxon>Ecdysozoa</taxon>
        <taxon>Nematoda</taxon>
        <taxon>Enoplea</taxon>
        <taxon>Dorylaimia</taxon>
        <taxon>Trichinellida</taxon>
        <taxon>Trichuridae</taxon>
        <taxon>Trichuris</taxon>
    </lineage>
</organism>
<dbReference type="WBParaSite" id="TMUE_1000003937.1">
    <property type="protein sequence ID" value="TMUE_1000003937.1"/>
    <property type="gene ID" value="WBGene00286784"/>
</dbReference>
<evidence type="ECO:0000313" key="1">
    <source>
        <dbReference type="Proteomes" id="UP000046395"/>
    </source>
</evidence>
<dbReference type="Proteomes" id="UP000046395">
    <property type="component" value="Unassembled WGS sequence"/>
</dbReference>
<accession>A0A5S6QAD8</accession>